<evidence type="ECO:0000313" key="4">
    <source>
        <dbReference type="Proteomes" id="UP000020773"/>
    </source>
</evidence>
<keyword evidence="3" id="KW-0670">Pyruvate</keyword>
<feature type="non-terminal residue" evidence="3">
    <location>
        <position position="1"/>
    </location>
</feature>
<evidence type="ECO:0000313" key="3">
    <source>
        <dbReference type="EMBL" id="EXY88148.1"/>
    </source>
</evidence>
<comment type="caution">
    <text evidence="3">The sequence shown here is derived from an EMBL/GenBank/DDBJ whole genome shotgun (WGS) entry which is preliminary data.</text>
</comment>
<proteinExistence type="predicted"/>
<feature type="non-terminal residue" evidence="3">
    <location>
        <position position="111"/>
    </location>
</feature>
<dbReference type="PANTHER" id="PTHR42818">
    <property type="entry name" value="SULFOPYRUVATE DECARBOXYLASE SUBUNIT ALPHA"/>
    <property type="match status" value="1"/>
</dbReference>
<dbReference type="Proteomes" id="UP000020773">
    <property type="component" value="Unassembled WGS sequence"/>
</dbReference>
<evidence type="ECO:0000256" key="2">
    <source>
        <dbReference type="ARBA" id="ARBA00023239"/>
    </source>
</evidence>
<dbReference type="InterPro" id="IPR051818">
    <property type="entry name" value="TPP_dependent_decarboxylase"/>
</dbReference>
<name>A0A015VQN3_BACFG</name>
<dbReference type="PANTHER" id="PTHR42818:SF1">
    <property type="entry name" value="SULFOPYRUVATE DECARBOXYLASE"/>
    <property type="match status" value="1"/>
</dbReference>
<evidence type="ECO:0000256" key="1">
    <source>
        <dbReference type="ARBA" id="ARBA00022793"/>
    </source>
</evidence>
<organism evidence="3 4">
    <name type="scientific">Bacteroides fragilis str. 3998T(B)3</name>
    <dbReference type="NCBI Taxonomy" id="1339316"/>
    <lineage>
        <taxon>Bacteria</taxon>
        <taxon>Pseudomonadati</taxon>
        <taxon>Bacteroidota</taxon>
        <taxon>Bacteroidia</taxon>
        <taxon>Bacteroidales</taxon>
        <taxon>Bacteroidaceae</taxon>
        <taxon>Bacteroides</taxon>
    </lineage>
</organism>
<sequence>LLLLVGWRGEPGVKDEPQHIKQGKVTIPLFDSMRIKNQILSKDKSDFLQQLNVALEYIRETNEPFVFIIQKETFSDYKLQTPNNNALLLDRETAIKIIVSSISKNDIVVST</sequence>
<dbReference type="EMBL" id="JGDB01000295">
    <property type="protein sequence ID" value="EXY88148.1"/>
    <property type="molecule type" value="Genomic_DNA"/>
</dbReference>
<keyword evidence="1" id="KW-0210">Decarboxylase</keyword>
<gene>
    <name evidence="3" type="ORF">M125_5221</name>
</gene>
<dbReference type="EC" id="4.1.1.82" evidence="3"/>
<accession>A0A015VQN3</accession>
<dbReference type="GO" id="GO:0033980">
    <property type="term" value="F:phosphonopyruvate decarboxylase activity"/>
    <property type="evidence" value="ECO:0007669"/>
    <property type="project" value="UniProtKB-EC"/>
</dbReference>
<protein>
    <submittedName>
        <fullName evidence="3">Phosphonopyruvate decarboxylase domain protein</fullName>
        <ecNumber evidence="3">4.1.1.82</ecNumber>
    </submittedName>
</protein>
<keyword evidence="2 3" id="KW-0456">Lyase</keyword>
<reference evidence="3 4" key="1">
    <citation type="submission" date="2014-02" db="EMBL/GenBank/DDBJ databases">
        <authorList>
            <person name="Sears C."/>
            <person name="Carroll K."/>
            <person name="Sack B.R."/>
            <person name="Qadri F."/>
            <person name="Myers L.L."/>
            <person name="Chung G.-T."/>
            <person name="Escheverria P."/>
            <person name="Fraser C.M."/>
            <person name="Sadzewicz L."/>
            <person name="Shefchek K.A."/>
            <person name="Tallon L."/>
            <person name="Das S.P."/>
            <person name="Daugherty S."/>
            <person name="Mongodin E.F."/>
        </authorList>
    </citation>
    <scope>NUCLEOTIDE SEQUENCE [LARGE SCALE GENOMIC DNA]</scope>
    <source>
        <strain evidence="4">3998T(B)3</strain>
    </source>
</reference>
<dbReference type="AlphaFoldDB" id="A0A015VQN3"/>